<name>A0A923ECD1_CLOTT</name>
<accession>A0A923ECD1</accession>
<organism evidence="1 2">
    <name type="scientific">Clostridium tetanomorphum</name>
    <dbReference type="NCBI Taxonomy" id="1553"/>
    <lineage>
        <taxon>Bacteria</taxon>
        <taxon>Bacillati</taxon>
        <taxon>Bacillota</taxon>
        <taxon>Clostridia</taxon>
        <taxon>Eubacteriales</taxon>
        <taxon>Clostridiaceae</taxon>
        <taxon>Clostridium</taxon>
    </lineage>
</organism>
<gene>
    <name evidence="1" type="ORF">HGG79_08455</name>
</gene>
<dbReference type="AlphaFoldDB" id="A0A923ECD1"/>
<evidence type="ECO:0000313" key="1">
    <source>
        <dbReference type="EMBL" id="MBC2397803.1"/>
    </source>
</evidence>
<proteinExistence type="predicted"/>
<sequence>MLIAEELESNKTTIEDTIDSIKKVIRGFSYSFFYLSDGGKHFISESSITRNINIE</sequence>
<reference evidence="1 2" key="1">
    <citation type="submission" date="2020-04" db="EMBL/GenBank/DDBJ databases">
        <title>Genomic insights into acetone-butanol-ethanol (ABE) fermentation by sequencing solventogenic clostridia strains.</title>
        <authorList>
            <person name="Brown S."/>
        </authorList>
    </citation>
    <scope>NUCLEOTIDE SEQUENCE [LARGE SCALE GENOMIC DNA]</scope>
    <source>
        <strain evidence="1 2">DJ011</strain>
    </source>
</reference>
<evidence type="ECO:0000313" key="2">
    <source>
        <dbReference type="Proteomes" id="UP000563151"/>
    </source>
</evidence>
<dbReference type="RefSeq" id="WP_173702715.1">
    <property type="nucleotide sequence ID" value="NZ_JABSWD010000001.1"/>
</dbReference>
<keyword evidence="2" id="KW-1185">Reference proteome</keyword>
<comment type="caution">
    <text evidence="1">The sequence shown here is derived from an EMBL/GenBank/DDBJ whole genome shotgun (WGS) entry which is preliminary data.</text>
</comment>
<dbReference type="Proteomes" id="UP000563151">
    <property type="component" value="Unassembled WGS sequence"/>
</dbReference>
<dbReference type="EMBL" id="JAAZWO010000008">
    <property type="protein sequence ID" value="MBC2397803.1"/>
    <property type="molecule type" value="Genomic_DNA"/>
</dbReference>
<protein>
    <submittedName>
        <fullName evidence="1">Uncharacterized protein</fullName>
    </submittedName>
</protein>